<gene>
    <name evidence="1" type="ORF">ColLi_09187</name>
</gene>
<dbReference type="Proteomes" id="UP001055172">
    <property type="component" value="Unassembled WGS sequence"/>
</dbReference>
<evidence type="ECO:0000313" key="1">
    <source>
        <dbReference type="EMBL" id="GJC86349.1"/>
    </source>
</evidence>
<protein>
    <submittedName>
        <fullName evidence="1">Transaminase htyB</fullName>
    </submittedName>
</protein>
<accession>A0AA37LVJ0</accession>
<proteinExistence type="predicted"/>
<dbReference type="InterPro" id="IPR043132">
    <property type="entry name" value="BCAT-like_C"/>
</dbReference>
<comment type="caution">
    <text evidence="1">The sequence shown here is derived from an EMBL/GenBank/DDBJ whole genome shotgun (WGS) entry which is preliminary data.</text>
</comment>
<dbReference type="SUPFAM" id="SSF56752">
    <property type="entry name" value="D-aminoacid aminotransferase-like PLP-dependent enzymes"/>
    <property type="match status" value="1"/>
</dbReference>
<dbReference type="Gene3D" id="3.20.10.10">
    <property type="entry name" value="D-amino Acid Aminotransferase, subunit A, domain 2"/>
    <property type="match status" value="1"/>
</dbReference>
<evidence type="ECO:0000313" key="2">
    <source>
        <dbReference type="Proteomes" id="UP001055172"/>
    </source>
</evidence>
<dbReference type="AlphaFoldDB" id="A0AA37LVJ0"/>
<organism evidence="1 2">
    <name type="scientific">Colletotrichum liriopes</name>
    <dbReference type="NCBI Taxonomy" id="708192"/>
    <lineage>
        <taxon>Eukaryota</taxon>
        <taxon>Fungi</taxon>
        <taxon>Dikarya</taxon>
        <taxon>Ascomycota</taxon>
        <taxon>Pezizomycotina</taxon>
        <taxon>Sordariomycetes</taxon>
        <taxon>Hypocreomycetidae</taxon>
        <taxon>Glomerellales</taxon>
        <taxon>Glomerellaceae</taxon>
        <taxon>Colletotrichum</taxon>
        <taxon>Colletotrichum spaethianum species complex</taxon>
    </lineage>
</organism>
<dbReference type="GO" id="GO:0003824">
    <property type="term" value="F:catalytic activity"/>
    <property type="evidence" value="ECO:0007669"/>
    <property type="project" value="InterPro"/>
</dbReference>
<keyword evidence="2" id="KW-1185">Reference proteome</keyword>
<dbReference type="EMBL" id="BPPX01000021">
    <property type="protein sequence ID" value="GJC86349.1"/>
    <property type="molecule type" value="Genomic_DNA"/>
</dbReference>
<name>A0AA37LVJ0_9PEZI</name>
<sequence length="120" mass="13449">MNPMFAKAGDVHFSTQSQSEMDIVRDLDWIPFTELGEFAEVFTVGTASSLVPVSGITRESTGHHFEYDVNKTSPESAHARLTDRLQGIKRGLYSEPWGWVEELGGGKLQHDVRVDANRDR</sequence>
<dbReference type="InterPro" id="IPR036038">
    <property type="entry name" value="Aminotransferase-like"/>
</dbReference>
<reference evidence="1 2" key="1">
    <citation type="submission" date="2021-07" db="EMBL/GenBank/DDBJ databases">
        <title>Genome data of Colletotrichum spaethianum.</title>
        <authorList>
            <person name="Utami Y.D."/>
            <person name="Hiruma K."/>
        </authorList>
    </citation>
    <scope>NUCLEOTIDE SEQUENCE [LARGE SCALE GENOMIC DNA]</scope>
    <source>
        <strain evidence="1 2">MAFF 242679</strain>
    </source>
</reference>